<dbReference type="Pfam" id="PF00672">
    <property type="entry name" value="HAMP"/>
    <property type="match status" value="1"/>
</dbReference>
<comment type="caution">
    <text evidence="14">The sequence shown here is derived from an EMBL/GenBank/DDBJ whole genome shotgun (WGS) entry which is preliminary data.</text>
</comment>
<dbReference type="InterPro" id="IPR003661">
    <property type="entry name" value="HisK_dim/P_dom"/>
</dbReference>
<evidence type="ECO:0000313" key="15">
    <source>
        <dbReference type="Proteomes" id="UP000249016"/>
    </source>
</evidence>
<evidence type="ECO:0000313" key="14">
    <source>
        <dbReference type="EMBL" id="RAI74496.1"/>
    </source>
</evidence>
<dbReference type="Gene3D" id="3.30.565.10">
    <property type="entry name" value="Histidine kinase-like ATPase, C-terminal domain"/>
    <property type="match status" value="1"/>
</dbReference>
<comment type="subcellular location">
    <subcellularLocation>
        <location evidence="2">Membrane</location>
    </subcellularLocation>
</comment>
<dbReference type="CDD" id="cd06225">
    <property type="entry name" value="HAMP"/>
    <property type="match status" value="1"/>
</dbReference>
<evidence type="ECO:0000256" key="9">
    <source>
        <dbReference type="ARBA" id="ARBA00023012"/>
    </source>
</evidence>
<dbReference type="PANTHER" id="PTHR45436">
    <property type="entry name" value="SENSOR HISTIDINE KINASE YKOH"/>
    <property type="match status" value="1"/>
</dbReference>
<reference evidence="14 15" key="1">
    <citation type="submission" date="2018-06" db="EMBL/GenBank/DDBJ databases">
        <title>Spirosoma sp. HMF3257 Genome sequencing and assembly.</title>
        <authorList>
            <person name="Kang H."/>
            <person name="Cha I."/>
            <person name="Kim H."/>
            <person name="Kang J."/>
            <person name="Joh K."/>
        </authorList>
    </citation>
    <scope>NUCLEOTIDE SEQUENCE [LARGE SCALE GENOMIC DNA]</scope>
    <source>
        <strain evidence="14 15">HMF3257</strain>
    </source>
</reference>
<dbReference type="PRINTS" id="PR00344">
    <property type="entry name" value="BCTRLSENSOR"/>
</dbReference>
<evidence type="ECO:0000256" key="3">
    <source>
        <dbReference type="ARBA" id="ARBA00012438"/>
    </source>
</evidence>
<sequence>MSLRNRLTLLFTAIVSVLLALFCLILYLVASQYVSNEFQTRLQAEALTAGHLLVGREPVGPTLFKLMDKNQLTVLPQEEIIIYNAENRLIYESGTDYLTVTPAILAHVRQSQIVHWREKNRDIVGIYFTENQTPSVIFASAVDTFGGRTIQNLAYILAIGWFLMTALMMVAGRFYAGRTLRPISQINRRMDEITASNLSLRLPEGTSGDELTQLAQRFNRMLTRLEEAFSLQRSFVSHASHELRTPLTAITGQLEVSLLAEDEPDELRATLHSVLDDVRGLNRMVNGLLALAKANMDESSVPMGRVQLDSLLDQVRLDFQRLQPNYTIHVHIVPSDAPDTHWQLTGSEPLLRTAFFNLIDNGGKFSPDHTVSVTLSTKGKLVQLSVHNAGSIIPDDQLTAIFVPFQRGRNASGQPGYGIGLPLAERIIRLHQGRIQVESSVTSGTTFMVTLPR</sequence>
<keyword evidence="4" id="KW-0597">Phosphoprotein</keyword>
<dbReference type="InterPro" id="IPR050428">
    <property type="entry name" value="TCS_sensor_his_kinase"/>
</dbReference>
<dbReference type="PROSITE" id="PS50109">
    <property type="entry name" value="HIS_KIN"/>
    <property type="match status" value="1"/>
</dbReference>
<dbReference type="SUPFAM" id="SSF55874">
    <property type="entry name" value="ATPase domain of HSP90 chaperone/DNA topoisomerase II/histidine kinase"/>
    <property type="match status" value="1"/>
</dbReference>
<dbReference type="SMART" id="SM00387">
    <property type="entry name" value="HATPase_c"/>
    <property type="match status" value="1"/>
</dbReference>
<dbReference type="InterPro" id="IPR005467">
    <property type="entry name" value="His_kinase_dom"/>
</dbReference>
<evidence type="ECO:0000256" key="11">
    <source>
        <dbReference type="SAM" id="Phobius"/>
    </source>
</evidence>
<evidence type="ECO:0000256" key="4">
    <source>
        <dbReference type="ARBA" id="ARBA00022553"/>
    </source>
</evidence>
<dbReference type="AlphaFoldDB" id="A0A327NKC2"/>
<keyword evidence="7 14" id="KW-0418">Kinase</keyword>
<dbReference type="EC" id="2.7.13.3" evidence="3"/>
<dbReference type="RefSeq" id="WP_111341825.1">
    <property type="nucleotide sequence ID" value="NZ_QLII01000001.1"/>
</dbReference>
<dbReference type="InterPro" id="IPR036890">
    <property type="entry name" value="HATPase_C_sf"/>
</dbReference>
<proteinExistence type="predicted"/>
<dbReference type="FunFam" id="1.10.287.130:FF:000001">
    <property type="entry name" value="Two-component sensor histidine kinase"/>
    <property type="match status" value="1"/>
</dbReference>
<feature type="transmembrane region" description="Helical" evidence="11">
    <location>
        <begin position="153"/>
        <end position="176"/>
    </location>
</feature>
<dbReference type="InterPro" id="IPR004358">
    <property type="entry name" value="Sig_transdc_His_kin-like_C"/>
</dbReference>
<dbReference type="PROSITE" id="PS50885">
    <property type="entry name" value="HAMP"/>
    <property type="match status" value="1"/>
</dbReference>
<dbReference type="Gene3D" id="6.10.340.10">
    <property type="match status" value="1"/>
</dbReference>
<keyword evidence="5" id="KW-0808">Transferase</keyword>
<dbReference type="GO" id="GO:0005886">
    <property type="term" value="C:plasma membrane"/>
    <property type="evidence" value="ECO:0007669"/>
    <property type="project" value="TreeGrafter"/>
</dbReference>
<evidence type="ECO:0000256" key="6">
    <source>
        <dbReference type="ARBA" id="ARBA00022692"/>
    </source>
</evidence>
<evidence type="ECO:0000256" key="2">
    <source>
        <dbReference type="ARBA" id="ARBA00004370"/>
    </source>
</evidence>
<dbReference type="Proteomes" id="UP000249016">
    <property type="component" value="Unassembled WGS sequence"/>
</dbReference>
<evidence type="ECO:0000259" key="13">
    <source>
        <dbReference type="PROSITE" id="PS50885"/>
    </source>
</evidence>
<feature type="domain" description="HAMP" evidence="13">
    <location>
        <begin position="177"/>
        <end position="230"/>
    </location>
</feature>
<keyword evidence="15" id="KW-1185">Reference proteome</keyword>
<evidence type="ECO:0000256" key="10">
    <source>
        <dbReference type="ARBA" id="ARBA00023136"/>
    </source>
</evidence>
<dbReference type="SMART" id="SM00304">
    <property type="entry name" value="HAMP"/>
    <property type="match status" value="1"/>
</dbReference>
<dbReference type="Pfam" id="PF02518">
    <property type="entry name" value="HATPase_c"/>
    <property type="match status" value="1"/>
</dbReference>
<dbReference type="CDD" id="cd00082">
    <property type="entry name" value="HisKA"/>
    <property type="match status" value="1"/>
</dbReference>
<protein>
    <recommendedName>
        <fullName evidence="3">histidine kinase</fullName>
        <ecNumber evidence="3">2.7.13.3</ecNumber>
    </recommendedName>
</protein>
<dbReference type="GO" id="GO:0000155">
    <property type="term" value="F:phosphorelay sensor kinase activity"/>
    <property type="evidence" value="ECO:0007669"/>
    <property type="project" value="InterPro"/>
</dbReference>
<feature type="domain" description="Histidine kinase" evidence="12">
    <location>
        <begin position="238"/>
        <end position="453"/>
    </location>
</feature>
<evidence type="ECO:0000259" key="12">
    <source>
        <dbReference type="PROSITE" id="PS50109"/>
    </source>
</evidence>
<accession>A0A327NKC2</accession>
<dbReference type="OrthoDB" id="594725at2"/>
<evidence type="ECO:0000256" key="7">
    <source>
        <dbReference type="ARBA" id="ARBA00022777"/>
    </source>
</evidence>
<keyword evidence="6 11" id="KW-0812">Transmembrane</keyword>
<dbReference type="InterPro" id="IPR003594">
    <property type="entry name" value="HATPase_dom"/>
</dbReference>
<organism evidence="14 15">
    <name type="scientific">Spirosoma telluris</name>
    <dbReference type="NCBI Taxonomy" id="2183553"/>
    <lineage>
        <taxon>Bacteria</taxon>
        <taxon>Pseudomonadati</taxon>
        <taxon>Bacteroidota</taxon>
        <taxon>Cytophagia</taxon>
        <taxon>Cytophagales</taxon>
        <taxon>Cytophagaceae</taxon>
        <taxon>Spirosoma</taxon>
    </lineage>
</organism>
<dbReference type="PANTHER" id="PTHR45436:SF5">
    <property type="entry name" value="SENSOR HISTIDINE KINASE TRCS"/>
    <property type="match status" value="1"/>
</dbReference>
<keyword evidence="9" id="KW-0902">Two-component regulatory system</keyword>
<evidence type="ECO:0000256" key="5">
    <source>
        <dbReference type="ARBA" id="ARBA00022679"/>
    </source>
</evidence>
<dbReference type="EMBL" id="QLII01000001">
    <property type="protein sequence ID" value="RAI74496.1"/>
    <property type="molecule type" value="Genomic_DNA"/>
</dbReference>
<dbReference type="InterPro" id="IPR036097">
    <property type="entry name" value="HisK_dim/P_sf"/>
</dbReference>
<dbReference type="SUPFAM" id="SSF158472">
    <property type="entry name" value="HAMP domain-like"/>
    <property type="match status" value="1"/>
</dbReference>
<dbReference type="Pfam" id="PF00512">
    <property type="entry name" value="HisKA"/>
    <property type="match status" value="1"/>
</dbReference>
<evidence type="ECO:0000256" key="1">
    <source>
        <dbReference type="ARBA" id="ARBA00000085"/>
    </source>
</evidence>
<keyword evidence="8 11" id="KW-1133">Transmembrane helix</keyword>
<dbReference type="InterPro" id="IPR003660">
    <property type="entry name" value="HAMP_dom"/>
</dbReference>
<comment type="catalytic activity">
    <reaction evidence="1">
        <text>ATP + protein L-histidine = ADP + protein N-phospho-L-histidine.</text>
        <dbReference type="EC" id="2.7.13.3"/>
    </reaction>
</comment>
<dbReference type="SUPFAM" id="SSF47384">
    <property type="entry name" value="Homodimeric domain of signal transducing histidine kinase"/>
    <property type="match status" value="1"/>
</dbReference>
<evidence type="ECO:0000256" key="8">
    <source>
        <dbReference type="ARBA" id="ARBA00022989"/>
    </source>
</evidence>
<dbReference type="SMART" id="SM00388">
    <property type="entry name" value="HisKA"/>
    <property type="match status" value="1"/>
</dbReference>
<dbReference type="Gene3D" id="1.10.287.130">
    <property type="match status" value="1"/>
</dbReference>
<gene>
    <name evidence="14" type="ORF">HMF3257_09850</name>
</gene>
<name>A0A327NKC2_9BACT</name>
<keyword evidence="10 11" id="KW-0472">Membrane</keyword>